<keyword evidence="1" id="KW-1133">Transmembrane helix</keyword>
<feature type="transmembrane region" description="Helical" evidence="1">
    <location>
        <begin position="116"/>
        <end position="134"/>
    </location>
</feature>
<feature type="transmembrane region" description="Helical" evidence="1">
    <location>
        <begin position="146"/>
        <end position="164"/>
    </location>
</feature>
<dbReference type="WBParaSite" id="PSAMB.scaffold1462size31164.g13195.t1">
    <property type="protein sequence ID" value="PSAMB.scaffold1462size31164.g13195.t1"/>
    <property type="gene ID" value="PSAMB.scaffold1462size31164.g13195"/>
</dbReference>
<protein>
    <submittedName>
        <fullName evidence="3">Uncharacterized protein</fullName>
    </submittedName>
</protein>
<sequence>MLAGSSTMPIQSALEFRRLSIPRAPMRRMSAVREEDEDDIYSSGYSAIYVPLSSLLESTAAAVMGHRSQRQSLPVMGDTERLLQRSASSPDEDVRTLPRPGSIETKPAQEWPCRPCGIFLGTCHLMIGCCLVVFDVATNSVTETAFAITASICFIVSGILSLIASRRLDRGTILLFFIFSLTSAAMCLAMFIESAIIVNQSCYHRLKACQEHKTNVHAALICFSLIEGTISLISMIVCFRSLRRAYSIEDPGSPFSVLMVGDLEKLQSPPPRTLRVSKNTKYNRMTLQYMLQD</sequence>
<dbReference type="AlphaFoldDB" id="A0A914V286"/>
<feature type="transmembrane region" description="Helical" evidence="1">
    <location>
        <begin position="218"/>
        <end position="239"/>
    </location>
</feature>
<organism evidence="2 3">
    <name type="scientific">Plectus sambesii</name>
    <dbReference type="NCBI Taxonomy" id="2011161"/>
    <lineage>
        <taxon>Eukaryota</taxon>
        <taxon>Metazoa</taxon>
        <taxon>Ecdysozoa</taxon>
        <taxon>Nematoda</taxon>
        <taxon>Chromadorea</taxon>
        <taxon>Plectida</taxon>
        <taxon>Plectina</taxon>
        <taxon>Plectoidea</taxon>
        <taxon>Plectidae</taxon>
        <taxon>Plectus</taxon>
    </lineage>
</organism>
<evidence type="ECO:0000313" key="3">
    <source>
        <dbReference type="WBParaSite" id="PSAMB.scaffold1462size31164.g13195.t1"/>
    </source>
</evidence>
<evidence type="ECO:0000256" key="1">
    <source>
        <dbReference type="SAM" id="Phobius"/>
    </source>
</evidence>
<evidence type="ECO:0000313" key="2">
    <source>
        <dbReference type="Proteomes" id="UP000887566"/>
    </source>
</evidence>
<keyword evidence="1" id="KW-0812">Transmembrane</keyword>
<keyword evidence="1" id="KW-0472">Membrane</keyword>
<reference evidence="3" key="1">
    <citation type="submission" date="2022-11" db="UniProtKB">
        <authorList>
            <consortium name="WormBaseParasite"/>
        </authorList>
    </citation>
    <scope>IDENTIFICATION</scope>
</reference>
<name>A0A914V286_9BILA</name>
<dbReference type="Proteomes" id="UP000887566">
    <property type="component" value="Unplaced"/>
</dbReference>
<proteinExistence type="predicted"/>
<feature type="transmembrane region" description="Helical" evidence="1">
    <location>
        <begin position="173"/>
        <end position="198"/>
    </location>
</feature>
<accession>A0A914V286</accession>
<keyword evidence="2" id="KW-1185">Reference proteome</keyword>